<name>A0A1I7Z070_9BILA</name>
<sequence>MGKDDVRSSPIPSLPDTRKFKILNYVSMAKFTNKILPLLRSLAFECSLPIVHSQPFPQLLTDSIFTELRTCDQLVDINTGNYGQKCLHFISHHIESGHLKELRLPGRADWPDTVKPLLLSFVKSPKFKELDVSRSNLKLDSDMVAAFVDRFFEEDLPNLARISGTPSFALMLLNDIHQESSFGEQLTLPVAWILVPIDDSRQTGSRQSVMDRNPAFLP</sequence>
<accession>A0A1I7Z070</accession>
<dbReference type="AlphaFoldDB" id="A0A1I7Z070"/>
<dbReference type="Proteomes" id="UP000095287">
    <property type="component" value="Unplaced"/>
</dbReference>
<proteinExistence type="predicted"/>
<organism evidence="1 2">
    <name type="scientific">Steinernema glaseri</name>
    <dbReference type="NCBI Taxonomy" id="37863"/>
    <lineage>
        <taxon>Eukaryota</taxon>
        <taxon>Metazoa</taxon>
        <taxon>Ecdysozoa</taxon>
        <taxon>Nematoda</taxon>
        <taxon>Chromadorea</taxon>
        <taxon>Rhabditida</taxon>
        <taxon>Tylenchina</taxon>
        <taxon>Panagrolaimomorpha</taxon>
        <taxon>Strongyloidoidea</taxon>
        <taxon>Steinernematidae</taxon>
        <taxon>Steinernema</taxon>
    </lineage>
</organism>
<evidence type="ECO:0000313" key="2">
    <source>
        <dbReference type="WBParaSite" id="L893_g21599.t1"/>
    </source>
</evidence>
<dbReference type="WBParaSite" id="L893_g21599.t1">
    <property type="protein sequence ID" value="L893_g21599.t1"/>
    <property type="gene ID" value="L893_g21599"/>
</dbReference>
<reference evidence="2" key="1">
    <citation type="submission" date="2016-11" db="UniProtKB">
        <authorList>
            <consortium name="WormBaseParasite"/>
        </authorList>
    </citation>
    <scope>IDENTIFICATION</scope>
</reference>
<protein>
    <submittedName>
        <fullName evidence="2">Rho-GAP domain-containing protein</fullName>
    </submittedName>
</protein>
<keyword evidence="1" id="KW-1185">Reference proteome</keyword>
<evidence type="ECO:0000313" key="1">
    <source>
        <dbReference type="Proteomes" id="UP000095287"/>
    </source>
</evidence>